<accession>A0A1W0X4K2</accession>
<dbReference type="Pfam" id="PF00130">
    <property type="entry name" value="C1_1"/>
    <property type="match status" value="1"/>
</dbReference>
<protein>
    <submittedName>
        <fullName evidence="10">Ras association domain-containing protein 1</fullName>
    </submittedName>
</protein>
<dbReference type="SMART" id="SM00109">
    <property type="entry name" value="C1"/>
    <property type="match status" value="1"/>
</dbReference>
<dbReference type="InterPro" id="IPR029071">
    <property type="entry name" value="Ubiquitin-like_domsf"/>
</dbReference>
<keyword evidence="5" id="KW-0963">Cytoplasm</keyword>
<dbReference type="SUPFAM" id="SSF54236">
    <property type="entry name" value="Ubiquitin-like"/>
    <property type="match status" value="1"/>
</dbReference>
<evidence type="ECO:0000313" key="11">
    <source>
        <dbReference type="Proteomes" id="UP000192578"/>
    </source>
</evidence>
<feature type="domain" description="SARAH" evidence="9">
    <location>
        <begin position="344"/>
        <end position="391"/>
    </location>
</feature>
<evidence type="ECO:0000256" key="4">
    <source>
        <dbReference type="ARBA" id="ARBA00022833"/>
    </source>
</evidence>
<dbReference type="GO" id="GO:0046872">
    <property type="term" value="F:metal ion binding"/>
    <property type="evidence" value="ECO:0007669"/>
    <property type="project" value="UniProtKB-KW"/>
</dbReference>
<dbReference type="InterPro" id="IPR011524">
    <property type="entry name" value="SARAH_dom"/>
</dbReference>
<evidence type="ECO:0000256" key="5">
    <source>
        <dbReference type="ARBA" id="ARBA00023212"/>
    </source>
</evidence>
<dbReference type="PROSITE" id="PS50200">
    <property type="entry name" value="RA"/>
    <property type="match status" value="1"/>
</dbReference>
<dbReference type="SUPFAM" id="SSF57889">
    <property type="entry name" value="Cysteine-rich domain"/>
    <property type="match status" value="1"/>
</dbReference>
<dbReference type="InterPro" id="IPR000159">
    <property type="entry name" value="RA_dom"/>
</dbReference>
<gene>
    <name evidence="10" type="ORF">BV898_03819</name>
</gene>
<dbReference type="CDD" id="cd21885">
    <property type="entry name" value="SARAH_RASSF1-like"/>
    <property type="match status" value="1"/>
</dbReference>
<feature type="region of interest" description="Disordered" evidence="6">
    <location>
        <begin position="1"/>
        <end position="53"/>
    </location>
</feature>
<evidence type="ECO:0000313" key="10">
    <source>
        <dbReference type="EMBL" id="OQV22321.1"/>
    </source>
</evidence>
<dbReference type="PROSITE" id="PS50081">
    <property type="entry name" value="ZF_DAG_PE_2"/>
    <property type="match status" value="1"/>
</dbReference>
<keyword evidence="3" id="KW-0479">Metal-binding</keyword>
<dbReference type="EMBL" id="MTYJ01000018">
    <property type="protein sequence ID" value="OQV22321.1"/>
    <property type="molecule type" value="Genomic_DNA"/>
</dbReference>
<evidence type="ECO:0000256" key="6">
    <source>
        <dbReference type="SAM" id="MobiDB-lite"/>
    </source>
</evidence>
<dbReference type="AlphaFoldDB" id="A0A1W0X4K2"/>
<dbReference type="CDD" id="cd20820">
    <property type="entry name" value="C1_RASSF1-like"/>
    <property type="match status" value="1"/>
</dbReference>
<reference evidence="11" key="1">
    <citation type="submission" date="2017-01" db="EMBL/GenBank/DDBJ databases">
        <title>Comparative genomics of anhydrobiosis in the tardigrade Hypsibius dujardini.</title>
        <authorList>
            <person name="Yoshida Y."/>
            <person name="Koutsovoulos G."/>
            <person name="Laetsch D."/>
            <person name="Stevens L."/>
            <person name="Kumar S."/>
            <person name="Horikawa D."/>
            <person name="Ishino K."/>
            <person name="Komine S."/>
            <person name="Tomita M."/>
            <person name="Blaxter M."/>
            <person name="Arakawa K."/>
        </authorList>
    </citation>
    <scope>NUCLEOTIDE SEQUENCE [LARGE SCALE GENOMIC DNA]</scope>
    <source>
        <strain evidence="11">Z151</strain>
    </source>
</reference>
<dbReference type="PANTHER" id="PTHR22738">
    <property type="entry name" value="RASSF"/>
    <property type="match status" value="1"/>
</dbReference>
<evidence type="ECO:0000256" key="2">
    <source>
        <dbReference type="ARBA" id="ARBA00022701"/>
    </source>
</evidence>
<keyword evidence="4" id="KW-0862">Zinc</keyword>
<feature type="domain" description="Ras-associating" evidence="8">
    <location>
        <begin position="251"/>
        <end position="342"/>
    </location>
</feature>
<evidence type="ECO:0000259" key="8">
    <source>
        <dbReference type="PROSITE" id="PS50200"/>
    </source>
</evidence>
<dbReference type="PANTHER" id="PTHR22738:SF10">
    <property type="entry name" value="RAS ASSOCIATION DOMAIN-CONTAINING PROTEIN 1 HOMOLOG"/>
    <property type="match status" value="1"/>
</dbReference>
<dbReference type="Pfam" id="PF00788">
    <property type="entry name" value="RA"/>
    <property type="match status" value="1"/>
</dbReference>
<dbReference type="InterPro" id="IPR002219">
    <property type="entry name" value="PKC_DAG/PE"/>
</dbReference>
<evidence type="ECO:0000256" key="1">
    <source>
        <dbReference type="ARBA" id="ARBA00004245"/>
    </source>
</evidence>
<comment type="caution">
    <text evidence="10">The sequence shown here is derived from an EMBL/GenBank/DDBJ whole genome shotgun (WGS) entry which is preliminary data.</text>
</comment>
<evidence type="ECO:0000259" key="7">
    <source>
        <dbReference type="PROSITE" id="PS50081"/>
    </source>
</evidence>
<keyword evidence="5" id="KW-0206">Cytoskeleton</keyword>
<dbReference type="OrthoDB" id="74314at2759"/>
<dbReference type="InterPro" id="IPR046349">
    <property type="entry name" value="C1-like_sf"/>
</dbReference>
<dbReference type="Proteomes" id="UP000192578">
    <property type="component" value="Unassembled WGS sequence"/>
</dbReference>
<sequence>MMREMGMKLQDAIQGPFRKKKSSQSPPAAAKNVAAPPDGPTTTKVPAAKVSREREVENLQTNVQIRYLSSRQLEEAAQAERYLLENMDNGADFKNLFYLKHQFLILELEQPSFCDLCGLLIWGVYRLSLRCRNCNLTCHPQCKQFLRLVCPKPRPEKSSVSGATAAVAVLSDVESNAETTPEADVFLDDCNPWTLQSPPMPDNFDRSLSERIDEFNKSFPFALLQLEPDGSYTGFVRILLRLKRPITVANGPFPLARVTSFYLPRNAEKLIHVGSLNNTAQVIDAILTKFRVRDDPRKFSLHLEERDGAKRLDTVEFPLQLVLAAREHSTDCCRLILEEQDPRNVLWDAFTLPELENFKLILDREEEDMVKVCQQNYDLYHRKLMEALDTTSDGKN</sequence>
<organism evidence="10 11">
    <name type="scientific">Hypsibius exemplaris</name>
    <name type="common">Freshwater tardigrade</name>
    <dbReference type="NCBI Taxonomy" id="2072580"/>
    <lineage>
        <taxon>Eukaryota</taxon>
        <taxon>Metazoa</taxon>
        <taxon>Ecdysozoa</taxon>
        <taxon>Tardigrada</taxon>
        <taxon>Eutardigrada</taxon>
        <taxon>Parachela</taxon>
        <taxon>Hypsibioidea</taxon>
        <taxon>Hypsibiidae</taxon>
        <taxon>Hypsibius</taxon>
    </lineage>
</organism>
<dbReference type="Pfam" id="PF16517">
    <property type="entry name" value="Nore1-SARAH"/>
    <property type="match status" value="1"/>
</dbReference>
<keyword evidence="2" id="KW-0493">Microtubule</keyword>
<name>A0A1W0X4K2_HYPEX</name>
<dbReference type="InterPro" id="IPR033614">
    <property type="entry name" value="RASSF1-6"/>
</dbReference>
<dbReference type="PROSITE" id="PS50951">
    <property type="entry name" value="SARAH"/>
    <property type="match status" value="1"/>
</dbReference>
<evidence type="ECO:0000256" key="3">
    <source>
        <dbReference type="ARBA" id="ARBA00022723"/>
    </source>
</evidence>
<comment type="subcellular location">
    <subcellularLocation>
        <location evidence="1">Cytoplasm</location>
        <location evidence="1">Cytoskeleton</location>
    </subcellularLocation>
</comment>
<feature type="compositionally biased region" description="Low complexity" evidence="6">
    <location>
        <begin position="26"/>
        <end position="36"/>
    </location>
</feature>
<dbReference type="GO" id="GO:0005874">
    <property type="term" value="C:microtubule"/>
    <property type="evidence" value="ECO:0007669"/>
    <property type="project" value="UniProtKB-KW"/>
</dbReference>
<evidence type="ECO:0000259" key="9">
    <source>
        <dbReference type="PROSITE" id="PS50951"/>
    </source>
</evidence>
<dbReference type="Gene3D" id="1.20.5.110">
    <property type="match status" value="1"/>
</dbReference>
<feature type="domain" description="Phorbol-ester/DAG-type" evidence="7">
    <location>
        <begin position="100"/>
        <end position="150"/>
    </location>
</feature>
<proteinExistence type="predicted"/>
<dbReference type="Gene3D" id="3.10.20.90">
    <property type="entry name" value="Phosphatidylinositol 3-kinase Catalytic Subunit, Chain A, domain 1"/>
    <property type="match status" value="1"/>
</dbReference>
<dbReference type="GO" id="GO:0007165">
    <property type="term" value="P:signal transduction"/>
    <property type="evidence" value="ECO:0007669"/>
    <property type="project" value="InterPro"/>
</dbReference>
<dbReference type="Gene3D" id="3.30.60.20">
    <property type="match status" value="1"/>
</dbReference>
<keyword evidence="11" id="KW-1185">Reference proteome</keyword>
<dbReference type="PROSITE" id="PS00479">
    <property type="entry name" value="ZF_DAG_PE_1"/>
    <property type="match status" value="1"/>
</dbReference>